<keyword evidence="3" id="KW-1185">Reference proteome</keyword>
<name>A0A517Y0E4_9BACT</name>
<accession>A0A517Y0E4</accession>
<evidence type="ECO:0000313" key="3">
    <source>
        <dbReference type="Proteomes" id="UP000319576"/>
    </source>
</evidence>
<dbReference type="KEGG" id="uli:ETAA1_52210"/>
<protein>
    <submittedName>
        <fullName evidence="2">Uncharacterized protein</fullName>
    </submittedName>
</protein>
<organism evidence="2 3">
    <name type="scientific">Urbifossiella limnaea</name>
    <dbReference type="NCBI Taxonomy" id="2528023"/>
    <lineage>
        <taxon>Bacteria</taxon>
        <taxon>Pseudomonadati</taxon>
        <taxon>Planctomycetota</taxon>
        <taxon>Planctomycetia</taxon>
        <taxon>Gemmatales</taxon>
        <taxon>Gemmataceae</taxon>
        <taxon>Urbifossiella</taxon>
    </lineage>
</organism>
<dbReference type="AlphaFoldDB" id="A0A517Y0E4"/>
<sequence>MMPLAARLDRDENLPIPTDIVTDDTGLHDLGDLWTDLGGSD</sequence>
<dbReference type="Proteomes" id="UP000319576">
    <property type="component" value="Chromosome"/>
</dbReference>
<gene>
    <name evidence="2" type="ORF">ETAA1_52210</name>
</gene>
<dbReference type="EMBL" id="CP036273">
    <property type="protein sequence ID" value="QDU23229.1"/>
    <property type="molecule type" value="Genomic_DNA"/>
</dbReference>
<feature type="region of interest" description="Disordered" evidence="1">
    <location>
        <begin position="1"/>
        <end position="22"/>
    </location>
</feature>
<evidence type="ECO:0000256" key="1">
    <source>
        <dbReference type="SAM" id="MobiDB-lite"/>
    </source>
</evidence>
<evidence type="ECO:0000313" key="2">
    <source>
        <dbReference type="EMBL" id="QDU23229.1"/>
    </source>
</evidence>
<proteinExistence type="predicted"/>
<reference evidence="2 3" key="1">
    <citation type="submission" date="2019-02" db="EMBL/GenBank/DDBJ databases">
        <title>Deep-cultivation of Planctomycetes and their phenomic and genomic characterization uncovers novel biology.</title>
        <authorList>
            <person name="Wiegand S."/>
            <person name="Jogler M."/>
            <person name="Boedeker C."/>
            <person name="Pinto D."/>
            <person name="Vollmers J."/>
            <person name="Rivas-Marin E."/>
            <person name="Kohn T."/>
            <person name="Peeters S.H."/>
            <person name="Heuer A."/>
            <person name="Rast P."/>
            <person name="Oberbeckmann S."/>
            <person name="Bunk B."/>
            <person name="Jeske O."/>
            <person name="Meyerdierks A."/>
            <person name="Storesund J.E."/>
            <person name="Kallscheuer N."/>
            <person name="Luecker S."/>
            <person name="Lage O.M."/>
            <person name="Pohl T."/>
            <person name="Merkel B.J."/>
            <person name="Hornburger P."/>
            <person name="Mueller R.-W."/>
            <person name="Bruemmer F."/>
            <person name="Labrenz M."/>
            <person name="Spormann A.M."/>
            <person name="Op den Camp H."/>
            <person name="Overmann J."/>
            <person name="Amann R."/>
            <person name="Jetten M.S.M."/>
            <person name="Mascher T."/>
            <person name="Medema M.H."/>
            <person name="Devos D.P."/>
            <person name="Kaster A.-K."/>
            <person name="Ovreas L."/>
            <person name="Rohde M."/>
            <person name="Galperin M.Y."/>
            <person name="Jogler C."/>
        </authorList>
    </citation>
    <scope>NUCLEOTIDE SEQUENCE [LARGE SCALE GENOMIC DNA]</scope>
    <source>
        <strain evidence="2 3">ETA_A1</strain>
    </source>
</reference>